<dbReference type="Proteomes" id="UP001187192">
    <property type="component" value="Unassembled WGS sequence"/>
</dbReference>
<evidence type="ECO:0000256" key="1">
    <source>
        <dbReference type="SAM" id="SignalP"/>
    </source>
</evidence>
<dbReference type="AlphaFoldDB" id="A0AA88IYJ9"/>
<proteinExistence type="predicted"/>
<gene>
    <name evidence="2" type="ORF">TIFTF001_026740</name>
</gene>
<evidence type="ECO:0000313" key="3">
    <source>
        <dbReference type="Proteomes" id="UP001187192"/>
    </source>
</evidence>
<protein>
    <submittedName>
        <fullName evidence="2">Uncharacterized protein</fullName>
    </submittedName>
</protein>
<dbReference type="EMBL" id="BTGU01000071">
    <property type="protein sequence ID" value="GMN57635.1"/>
    <property type="molecule type" value="Genomic_DNA"/>
</dbReference>
<keyword evidence="1" id="KW-0732">Signal</keyword>
<comment type="caution">
    <text evidence="2">The sequence shown here is derived from an EMBL/GenBank/DDBJ whole genome shotgun (WGS) entry which is preliminary data.</text>
</comment>
<dbReference type="Gramene" id="FCD_00017504-RA">
    <property type="protein sequence ID" value="FCD_00017504-RA:cds"/>
    <property type="gene ID" value="FCD_00017504"/>
</dbReference>
<keyword evidence="3" id="KW-1185">Reference proteome</keyword>
<reference evidence="2" key="1">
    <citation type="submission" date="2023-07" db="EMBL/GenBank/DDBJ databases">
        <title>draft genome sequence of fig (Ficus carica).</title>
        <authorList>
            <person name="Takahashi T."/>
            <person name="Nishimura K."/>
        </authorList>
    </citation>
    <scope>NUCLEOTIDE SEQUENCE</scope>
</reference>
<accession>A0AA88IYJ9</accession>
<feature type="chain" id="PRO_5041679275" evidence="1">
    <location>
        <begin position="22"/>
        <end position="87"/>
    </location>
</feature>
<feature type="signal peptide" evidence="1">
    <location>
        <begin position="1"/>
        <end position="21"/>
    </location>
</feature>
<evidence type="ECO:0000313" key="2">
    <source>
        <dbReference type="EMBL" id="GMN57635.1"/>
    </source>
</evidence>
<organism evidence="2 3">
    <name type="scientific">Ficus carica</name>
    <name type="common">Common fig</name>
    <dbReference type="NCBI Taxonomy" id="3494"/>
    <lineage>
        <taxon>Eukaryota</taxon>
        <taxon>Viridiplantae</taxon>
        <taxon>Streptophyta</taxon>
        <taxon>Embryophyta</taxon>
        <taxon>Tracheophyta</taxon>
        <taxon>Spermatophyta</taxon>
        <taxon>Magnoliopsida</taxon>
        <taxon>eudicotyledons</taxon>
        <taxon>Gunneridae</taxon>
        <taxon>Pentapetalae</taxon>
        <taxon>rosids</taxon>
        <taxon>fabids</taxon>
        <taxon>Rosales</taxon>
        <taxon>Moraceae</taxon>
        <taxon>Ficeae</taxon>
        <taxon>Ficus</taxon>
    </lineage>
</organism>
<name>A0AA88IYJ9_FICCA</name>
<sequence length="87" mass="9604">MHCSSTRLTAFVHDLGLLVHAVEIDVLNVITTVRGIPSLDDTGVMLDDVCELLASLNGLGLSHIRRSTDHVEHLLSYFAFNFRSLTI</sequence>